<dbReference type="Proteomes" id="UP000000763">
    <property type="component" value="Chromosome 4"/>
</dbReference>
<sequence length="81" mass="9224">MVAYTITYNVYKRGYTSAPYLDASNVNLDIKETGNQVHTNSTSIANMLYNGFQALPFVFSNETLGIERSAISNCRWWQISY</sequence>
<gene>
    <name evidence="1" type="ordered locus">Os04g0402250</name>
</gene>
<accession>A0A0P0WAD0</accession>
<dbReference type="KEGG" id="dosa:Os04g0402250"/>
<dbReference type="AlphaFoldDB" id="A0A0P0WAD0"/>
<organism evidence="1 2">
    <name type="scientific">Oryza sativa subsp. japonica</name>
    <name type="common">Rice</name>
    <dbReference type="NCBI Taxonomy" id="39947"/>
    <lineage>
        <taxon>Eukaryota</taxon>
        <taxon>Viridiplantae</taxon>
        <taxon>Streptophyta</taxon>
        <taxon>Embryophyta</taxon>
        <taxon>Tracheophyta</taxon>
        <taxon>Spermatophyta</taxon>
        <taxon>Magnoliopsida</taxon>
        <taxon>Liliopsida</taxon>
        <taxon>Poales</taxon>
        <taxon>Poaceae</taxon>
        <taxon>BOP clade</taxon>
        <taxon>Oryzoideae</taxon>
        <taxon>Oryzeae</taxon>
        <taxon>Oryzinae</taxon>
        <taxon>Oryza</taxon>
        <taxon>Oryza sativa</taxon>
    </lineage>
</organism>
<reference evidence="2" key="2">
    <citation type="journal article" date="2008" name="Nucleic Acids Res.">
        <title>The rice annotation project database (RAP-DB): 2008 update.</title>
        <authorList>
            <consortium name="The rice annotation project (RAP)"/>
        </authorList>
    </citation>
    <scope>GENOME REANNOTATION</scope>
    <source>
        <strain evidence="2">cv. Nipponbare</strain>
    </source>
</reference>
<protein>
    <submittedName>
        <fullName evidence="1">Os04g0402250 protein</fullName>
    </submittedName>
</protein>
<dbReference type="Gramene" id="Os04t0402250-01">
    <property type="protein sequence ID" value="Os04t0402250-01"/>
    <property type="gene ID" value="Os04g0402250"/>
</dbReference>
<evidence type="ECO:0000313" key="1">
    <source>
        <dbReference type="EMBL" id="BAH92647.1"/>
    </source>
</evidence>
<name>A0A0P0WAD0_ORYSJ</name>
<proteinExistence type="predicted"/>
<dbReference type="EMBL" id="AP008210">
    <property type="protein sequence ID" value="BAH92647.1"/>
    <property type="molecule type" value="Genomic_DNA"/>
</dbReference>
<reference evidence="1 2" key="1">
    <citation type="journal article" date="2005" name="Nature">
        <title>The map-based sequence of the rice genome.</title>
        <authorList>
            <consortium name="International rice genome sequencing project (IRGSP)"/>
            <person name="Matsumoto T."/>
            <person name="Wu J."/>
            <person name="Kanamori H."/>
            <person name="Katayose Y."/>
            <person name="Fujisawa M."/>
            <person name="Namiki N."/>
            <person name="Mizuno H."/>
            <person name="Yamamoto K."/>
            <person name="Antonio B.A."/>
            <person name="Baba T."/>
            <person name="Sakata K."/>
            <person name="Nagamura Y."/>
            <person name="Aoki H."/>
            <person name="Arikawa K."/>
            <person name="Arita K."/>
            <person name="Bito T."/>
            <person name="Chiden Y."/>
            <person name="Fujitsuka N."/>
            <person name="Fukunaka R."/>
            <person name="Hamada M."/>
            <person name="Harada C."/>
            <person name="Hayashi A."/>
            <person name="Hijishita S."/>
            <person name="Honda M."/>
            <person name="Hosokawa S."/>
            <person name="Ichikawa Y."/>
            <person name="Idonuma A."/>
            <person name="Iijima M."/>
            <person name="Ikeda M."/>
            <person name="Ikeno M."/>
            <person name="Ito K."/>
            <person name="Ito S."/>
            <person name="Ito T."/>
            <person name="Ito Y."/>
            <person name="Ito Y."/>
            <person name="Iwabuchi A."/>
            <person name="Kamiya K."/>
            <person name="Karasawa W."/>
            <person name="Kurita K."/>
            <person name="Katagiri S."/>
            <person name="Kikuta A."/>
            <person name="Kobayashi H."/>
            <person name="Kobayashi N."/>
            <person name="Machita K."/>
            <person name="Maehara T."/>
            <person name="Masukawa M."/>
            <person name="Mizubayashi T."/>
            <person name="Mukai Y."/>
            <person name="Nagasaki H."/>
            <person name="Nagata Y."/>
            <person name="Naito S."/>
            <person name="Nakashima M."/>
            <person name="Nakama Y."/>
            <person name="Nakamichi Y."/>
            <person name="Nakamura M."/>
            <person name="Meguro A."/>
            <person name="Negishi M."/>
            <person name="Ohta I."/>
            <person name="Ohta T."/>
            <person name="Okamoto M."/>
            <person name="Ono N."/>
            <person name="Saji S."/>
            <person name="Sakaguchi M."/>
            <person name="Sakai K."/>
            <person name="Shibata M."/>
            <person name="Shimokawa T."/>
            <person name="Song J."/>
            <person name="Takazaki Y."/>
            <person name="Terasawa K."/>
            <person name="Tsugane M."/>
            <person name="Tsuji K."/>
            <person name="Ueda S."/>
            <person name="Waki K."/>
            <person name="Yamagata H."/>
            <person name="Yamamoto M."/>
            <person name="Yamamoto S."/>
            <person name="Yamane H."/>
            <person name="Yoshiki S."/>
            <person name="Yoshihara R."/>
            <person name="Yukawa K."/>
            <person name="Zhong H."/>
            <person name="Yano M."/>
            <person name="Yuan Q."/>
            <person name="Ouyang S."/>
            <person name="Liu J."/>
            <person name="Jones K.M."/>
            <person name="Gansberger K."/>
            <person name="Moffat K."/>
            <person name="Hill J."/>
            <person name="Bera J."/>
            <person name="Fadrosh D."/>
            <person name="Jin S."/>
            <person name="Johri S."/>
            <person name="Kim M."/>
            <person name="Overton L."/>
            <person name="Reardon M."/>
            <person name="Tsitrin T."/>
            <person name="Vuong H."/>
            <person name="Weaver B."/>
            <person name="Ciecko A."/>
            <person name="Tallon L."/>
            <person name="Jackson J."/>
            <person name="Pai G."/>
            <person name="Aken S.V."/>
            <person name="Utterback T."/>
            <person name="Reidmuller S."/>
            <person name="Feldblyum T."/>
            <person name="Hsiao J."/>
            <person name="Zismann V."/>
            <person name="Iobst S."/>
            <person name="de Vazeille A.R."/>
            <person name="Buell C.R."/>
            <person name="Ying K."/>
            <person name="Li Y."/>
            <person name="Lu T."/>
            <person name="Huang Y."/>
            <person name="Zhao Q."/>
            <person name="Feng Q."/>
            <person name="Zhang L."/>
            <person name="Zhu J."/>
            <person name="Weng Q."/>
            <person name="Mu J."/>
            <person name="Lu Y."/>
            <person name="Fan D."/>
            <person name="Liu Y."/>
            <person name="Guan J."/>
            <person name="Zhang Y."/>
            <person name="Yu S."/>
            <person name="Liu X."/>
            <person name="Zhang Y."/>
            <person name="Hong G."/>
            <person name="Han B."/>
            <person name="Choisne N."/>
            <person name="Demange N."/>
            <person name="Orjeda G."/>
            <person name="Samain S."/>
            <person name="Cattolico L."/>
            <person name="Pelletier E."/>
            <person name="Couloux A."/>
            <person name="Segurens B."/>
            <person name="Wincker P."/>
            <person name="D'Hont A."/>
            <person name="Scarpelli C."/>
            <person name="Weissenbach J."/>
            <person name="Salanoubat M."/>
            <person name="Quetier F."/>
            <person name="Yu Y."/>
            <person name="Kim H.R."/>
            <person name="Rambo T."/>
            <person name="Currie J."/>
            <person name="Collura K."/>
            <person name="Luo M."/>
            <person name="Yang T."/>
            <person name="Ammiraju J.S.S."/>
            <person name="Engler F."/>
            <person name="Soderlund C."/>
            <person name="Wing R.A."/>
            <person name="Palmer L.E."/>
            <person name="de la Bastide M."/>
            <person name="Spiegel L."/>
            <person name="Nascimento L."/>
            <person name="Zutavern T."/>
            <person name="O'Shaughnessy A."/>
            <person name="Dike S."/>
            <person name="Dedhia N."/>
            <person name="Preston R."/>
            <person name="Balija V."/>
            <person name="McCombie W.R."/>
            <person name="Chow T."/>
            <person name="Chen H."/>
            <person name="Chung M."/>
            <person name="Chen C."/>
            <person name="Shaw J."/>
            <person name="Wu H."/>
            <person name="Hsiao K."/>
            <person name="Chao Y."/>
            <person name="Chu M."/>
            <person name="Cheng C."/>
            <person name="Hour A."/>
            <person name="Lee P."/>
            <person name="Lin S."/>
            <person name="Lin Y."/>
            <person name="Liou J."/>
            <person name="Liu S."/>
            <person name="Hsing Y."/>
            <person name="Raghuvanshi S."/>
            <person name="Mohanty A."/>
            <person name="Bharti A.K."/>
            <person name="Gaur A."/>
            <person name="Gupta V."/>
            <person name="Kumar D."/>
            <person name="Ravi V."/>
            <person name="Vij S."/>
            <person name="Kapur A."/>
            <person name="Khurana P."/>
            <person name="Khurana P."/>
            <person name="Khurana J.P."/>
            <person name="Tyagi A.K."/>
            <person name="Gaikwad K."/>
            <person name="Singh A."/>
            <person name="Dalal V."/>
            <person name="Srivastava S."/>
            <person name="Dixit A."/>
            <person name="Pal A.K."/>
            <person name="Ghazi I.A."/>
            <person name="Yadav M."/>
            <person name="Pandit A."/>
            <person name="Bhargava A."/>
            <person name="Sureshbabu K."/>
            <person name="Batra K."/>
            <person name="Sharma T.R."/>
            <person name="Mohapatra T."/>
            <person name="Singh N.K."/>
            <person name="Messing J."/>
            <person name="Nelson A.B."/>
            <person name="Fuks G."/>
            <person name="Kavchok S."/>
            <person name="Keizer G."/>
            <person name="Linton E."/>
            <person name="Llaca V."/>
            <person name="Song R."/>
            <person name="Tanyolac B."/>
            <person name="Young S."/>
            <person name="Ho-Il K."/>
            <person name="Hahn J.H."/>
            <person name="Sangsakoo G."/>
            <person name="Vanavichit A."/>
            <person name="de Mattos Luiz.A.T."/>
            <person name="Zimmer P.D."/>
            <person name="Malone G."/>
            <person name="Dellagostin O."/>
            <person name="de Oliveira A.C."/>
            <person name="Bevan M."/>
            <person name="Bancroft I."/>
            <person name="Minx P."/>
            <person name="Cordum H."/>
            <person name="Wilson R."/>
            <person name="Cheng Z."/>
            <person name="Jin W."/>
            <person name="Jiang J."/>
            <person name="Leong S.A."/>
            <person name="Iwama H."/>
            <person name="Gojobori T."/>
            <person name="Itoh T."/>
            <person name="Niimura Y."/>
            <person name="Fujii Y."/>
            <person name="Habara T."/>
            <person name="Sakai H."/>
            <person name="Sato Y."/>
            <person name="Wilson G."/>
            <person name="Kumar K."/>
            <person name="McCouch S."/>
            <person name="Juretic N."/>
            <person name="Hoen D."/>
            <person name="Wright S."/>
            <person name="Bruskiewich R."/>
            <person name="Bureau T."/>
            <person name="Miyao A."/>
            <person name="Hirochika H."/>
            <person name="Nishikawa T."/>
            <person name="Kadowaki K."/>
            <person name="Sugiura M."/>
            <person name="Burr B."/>
            <person name="Sasaki T."/>
        </authorList>
    </citation>
    <scope>NUCLEOTIDE SEQUENCE [LARGE SCALE GENOMIC DNA]</scope>
    <source>
        <strain evidence="2">cv. Nipponbare</strain>
    </source>
</reference>
<evidence type="ECO:0000313" key="2">
    <source>
        <dbReference type="Proteomes" id="UP000000763"/>
    </source>
</evidence>